<dbReference type="PANTHER" id="PTHR11662">
    <property type="entry name" value="SOLUTE CARRIER FAMILY 17"/>
    <property type="match status" value="1"/>
</dbReference>
<feature type="domain" description="Major facilitator superfamily (MFS) profile" evidence="10">
    <location>
        <begin position="27"/>
        <end position="571"/>
    </location>
</feature>
<feature type="transmembrane region" description="Helical" evidence="9">
    <location>
        <begin position="382"/>
        <end position="404"/>
    </location>
</feature>
<evidence type="ECO:0000259" key="10">
    <source>
        <dbReference type="PROSITE" id="PS50850"/>
    </source>
</evidence>
<keyword evidence="6 9" id="KW-0472">Membrane</keyword>
<evidence type="ECO:0000256" key="1">
    <source>
        <dbReference type="ARBA" id="ARBA00004141"/>
    </source>
</evidence>
<evidence type="ECO:0000256" key="2">
    <source>
        <dbReference type="ARBA" id="ARBA00022448"/>
    </source>
</evidence>
<feature type="transmembrane region" description="Helical" evidence="9">
    <location>
        <begin position="188"/>
        <end position="206"/>
    </location>
</feature>
<dbReference type="SUPFAM" id="SSF103473">
    <property type="entry name" value="MFS general substrate transporter"/>
    <property type="match status" value="1"/>
</dbReference>
<dbReference type="GO" id="GO:0005315">
    <property type="term" value="F:phosphate transmembrane transporter activity"/>
    <property type="evidence" value="ECO:0007669"/>
    <property type="project" value="TreeGrafter"/>
</dbReference>
<feature type="transmembrane region" description="Helical" evidence="9">
    <location>
        <begin position="424"/>
        <end position="446"/>
    </location>
</feature>
<dbReference type="GO" id="GO:0009536">
    <property type="term" value="C:plastid"/>
    <property type="evidence" value="ECO:0007669"/>
    <property type="project" value="TreeGrafter"/>
</dbReference>
<evidence type="ECO:0000313" key="11">
    <source>
        <dbReference type="EMBL" id="GAX82958.1"/>
    </source>
</evidence>
<dbReference type="Proteomes" id="UP000232323">
    <property type="component" value="Unassembled WGS sequence"/>
</dbReference>
<evidence type="ECO:0000256" key="4">
    <source>
        <dbReference type="ARBA" id="ARBA00022847"/>
    </source>
</evidence>
<dbReference type="InterPro" id="IPR036259">
    <property type="entry name" value="MFS_trans_sf"/>
</dbReference>
<evidence type="ECO:0000256" key="9">
    <source>
        <dbReference type="SAM" id="Phobius"/>
    </source>
</evidence>
<feature type="compositionally biased region" description="Polar residues" evidence="8">
    <location>
        <begin position="291"/>
        <end position="318"/>
    </location>
</feature>
<protein>
    <recommendedName>
        <fullName evidence="10">Major facilitator superfamily (MFS) profile domain-containing protein</fullName>
    </recommendedName>
</protein>
<feature type="transmembrane region" description="Helical" evidence="9">
    <location>
        <begin position="65"/>
        <end position="85"/>
    </location>
</feature>
<feature type="transmembrane region" description="Helical" evidence="9">
    <location>
        <begin position="516"/>
        <end position="539"/>
    </location>
</feature>
<dbReference type="Gene3D" id="1.20.1250.20">
    <property type="entry name" value="MFS general substrate transporter like domains"/>
    <property type="match status" value="2"/>
</dbReference>
<evidence type="ECO:0000256" key="6">
    <source>
        <dbReference type="ARBA" id="ARBA00023136"/>
    </source>
</evidence>
<comment type="caution">
    <text evidence="11">The sequence shown here is derived from an EMBL/GenBank/DDBJ whole genome shotgun (WGS) entry which is preliminary data.</text>
</comment>
<dbReference type="FunFam" id="1.20.1250.20:FF:000003">
    <property type="entry name" value="Solute carrier family 17 member 3"/>
    <property type="match status" value="1"/>
</dbReference>
<dbReference type="PANTHER" id="PTHR11662:SF399">
    <property type="entry name" value="FI19708P1-RELATED"/>
    <property type="match status" value="1"/>
</dbReference>
<keyword evidence="4" id="KW-0769">Symport</keyword>
<keyword evidence="5 9" id="KW-1133">Transmembrane helix</keyword>
<feature type="transmembrane region" description="Helical" evidence="9">
    <location>
        <begin position="482"/>
        <end position="504"/>
    </location>
</feature>
<name>A0A250XIQ1_9CHLO</name>
<sequence length="574" mass="60539">MKKRAWVLPQAAMLAPISPSYNAFKSVVLPTAVTLMLCNMDRICMSVAIMPIAAEFAWPASMQGIIQSAFLWGYTATQFLGGYLADKFGGKTVMACGVVWFSVASLLLPVALSHPVADAGLTIQSVFVARCLVGLGEGVAMPSMNNLVAAHIPLKSRASALGLTYSGFHCGNLLGLLLSPILLLQFGWRSLFLIFGLLGVPLLVMWMSTVPASAPNVGTDRAAAPSASLTSSMPLSSVTAHAAGLSPPSLSMPHKAPDTAPQVVLHDAIKELEAQEADVQVSWDEVYSLELSSNGPPDTSHTATSTAGRELVRTQSQIDSERSDLSDEPWFITAVNNAVHQTSSPPHSGDAEQWKPSGVDEALSVSSSPSSVSLSQLLSSSATWAIVIVNMVQNWGYFIFMNWMPTYFNTVLGFDIHSSSFLSFLPFLVVACVGNVAGILADYCLLKGVSVLVIRKSMQTVAFLIPAVALLVLAQPGLSPGVAVAAMTVALGTTSLGQAGFVANMSDIAPRHAGKMFGLCNTFGSLSGIIGVTAVGFIVEATKSFSTVFLMTAGMYIAATIAWNLLCRAEVVFH</sequence>
<feature type="transmembrane region" description="Helical" evidence="9">
    <location>
        <begin position="160"/>
        <end position="182"/>
    </location>
</feature>
<dbReference type="OrthoDB" id="2250022at2759"/>
<dbReference type="GO" id="GO:0016020">
    <property type="term" value="C:membrane"/>
    <property type="evidence" value="ECO:0007669"/>
    <property type="project" value="UniProtKB-SubCell"/>
</dbReference>
<dbReference type="InterPro" id="IPR011701">
    <property type="entry name" value="MFS"/>
</dbReference>
<comment type="subcellular location">
    <subcellularLocation>
        <location evidence="1">Membrane</location>
        <topology evidence="1">Multi-pass membrane protein</topology>
    </subcellularLocation>
</comment>
<dbReference type="Pfam" id="PF07690">
    <property type="entry name" value="MFS_1"/>
    <property type="match status" value="1"/>
</dbReference>
<dbReference type="PROSITE" id="PS50850">
    <property type="entry name" value="MFS"/>
    <property type="match status" value="1"/>
</dbReference>
<feature type="transmembrane region" description="Helical" evidence="9">
    <location>
        <begin position="458"/>
        <end position="476"/>
    </location>
</feature>
<feature type="transmembrane region" description="Helical" evidence="9">
    <location>
        <begin position="545"/>
        <end position="566"/>
    </location>
</feature>
<keyword evidence="2" id="KW-0813">Transport</keyword>
<dbReference type="InterPro" id="IPR020846">
    <property type="entry name" value="MFS_dom"/>
</dbReference>
<dbReference type="InterPro" id="IPR050382">
    <property type="entry name" value="MFS_Na/Anion_cotransporter"/>
</dbReference>
<keyword evidence="3 9" id="KW-0812">Transmembrane</keyword>
<proteinExistence type="inferred from homology"/>
<feature type="transmembrane region" description="Helical" evidence="9">
    <location>
        <begin position="119"/>
        <end position="140"/>
    </location>
</feature>
<keyword evidence="12" id="KW-1185">Reference proteome</keyword>
<feature type="transmembrane region" description="Helical" evidence="9">
    <location>
        <begin position="92"/>
        <end position="113"/>
    </location>
</feature>
<organism evidence="11 12">
    <name type="scientific">Chlamydomonas eustigma</name>
    <dbReference type="NCBI Taxonomy" id="1157962"/>
    <lineage>
        <taxon>Eukaryota</taxon>
        <taxon>Viridiplantae</taxon>
        <taxon>Chlorophyta</taxon>
        <taxon>core chlorophytes</taxon>
        <taxon>Chlorophyceae</taxon>
        <taxon>CS clade</taxon>
        <taxon>Chlamydomonadales</taxon>
        <taxon>Chlamydomonadaceae</taxon>
        <taxon>Chlamydomonas</taxon>
    </lineage>
</organism>
<evidence type="ECO:0000256" key="5">
    <source>
        <dbReference type="ARBA" id="ARBA00022989"/>
    </source>
</evidence>
<feature type="region of interest" description="Disordered" evidence="8">
    <location>
        <begin position="291"/>
        <end position="323"/>
    </location>
</feature>
<evidence type="ECO:0000256" key="8">
    <source>
        <dbReference type="SAM" id="MobiDB-lite"/>
    </source>
</evidence>
<accession>A0A250XIQ1</accession>
<evidence type="ECO:0000256" key="3">
    <source>
        <dbReference type="ARBA" id="ARBA00022692"/>
    </source>
</evidence>
<dbReference type="AlphaFoldDB" id="A0A250XIQ1"/>
<dbReference type="EMBL" id="BEGY01000089">
    <property type="protein sequence ID" value="GAX82958.1"/>
    <property type="molecule type" value="Genomic_DNA"/>
</dbReference>
<comment type="similarity">
    <text evidence="7">Belongs to the major facilitator superfamily. Sodium/anion cotransporter (TC 2.A.1.14) family.</text>
</comment>
<evidence type="ECO:0000313" key="12">
    <source>
        <dbReference type="Proteomes" id="UP000232323"/>
    </source>
</evidence>
<dbReference type="GO" id="GO:0015293">
    <property type="term" value="F:symporter activity"/>
    <property type="evidence" value="ECO:0007669"/>
    <property type="project" value="UniProtKB-KW"/>
</dbReference>
<evidence type="ECO:0000256" key="7">
    <source>
        <dbReference type="ARBA" id="ARBA00024362"/>
    </source>
</evidence>
<reference evidence="11 12" key="1">
    <citation type="submission" date="2017-08" db="EMBL/GenBank/DDBJ databases">
        <title>Acidophilic green algal genome provides insights into adaptation to an acidic environment.</title>
        <authorList>
            <person name="Hirooka S."/>
            <person name="Hirose Y."/>
            <person name="Kanesaki Y."/>
            <person name="Higuchi S."/>
            <person name="Fujiwara T."/>
            <person name="Onuma R."/>
            <person name="Era A."/>
            <person name="Ohbayashi R."/>
            <person name="Uzuka A."/>
            <person name="Nozaki H."/>
            <person name="Yoshikawa H."/>
            <person name="Miyagishima S.Y."/>
        </authorList>
    </citation>
    <scope>NUCLEOTIDE SEQUENCE [LARGE SCALE GENOMIC DNA]</scope>
    <source>
        <strain evidence="11 12">NIES-2499</strain>
    </source>
</reference>
<dbReference type="STRING" id="1157962.A0A250XIQ1"/>
<gene>
    <name evidence="11" type="ORF">CEUSTIGMA_g10385.t1</name>
</gene>